<dbReference type="GO" id="GO:0016491">
    <property type="term" value="F:oxidoreductase activity"/>
    <property type="evidence" value="ECO:0007669"/>
    <property type="project" value="UniProtKB-KW"/>
</dbReference>
<keyword evidence="5" id="KW-0560">Oxidoreductase</keyword>
<evidence type="ECO:0000313" key="8">
    <source>
        <dbReference type="Proteomes" id="UP000749646"/>
    </source>
</evidence>
<dbReference type="OrthoDB" id="432685at2759"/>
<dbReference type="InterPro" id="IPR001433">
    <property type="entry name" value="OxRdtase_FAD/NAD-bd"/>
</dbReference>
<dbReference type="InterPro" id="IPR039261">
    <property type="entry name" value="FNR_nucleotide-bd"/>
</dbReference>
<evidence type="ECO:0000313" key="7">
    <source>
        <dbReference type="EMBL" id="KAF9961333.1"/>
    </source>
</evidence>
<dbReference type="Pfam" id="PF00175">
    <property type="entry name" value="NAD_binding_1"/>
    <property type="match status" value="1"/>
</dbReference>
<dbReference type="Gene3D" id="3.40.50.80">
    <property type="entry name" value="Nucleotide-binding domain of ferredoxin-NADP reductase (FNR) module"/>
    <property type="match status" value="1"/>
</dbReference>
<dbReference type="GO" id="GO:0071949">
    <property type="term" value="F:FAD binding"/>
    <property type="evidence" value="ECO:0007669"/>
    <property type="project" value="TreeGrafter"/>
</dbReference>
<feature type="domain" description="Oxidoreductase FAD/NAD(P)-binding" evidence="6">
    <location>
        <begin position="2"/>
        <end position="88"/>
    </location>
</feature>
<dbReference type="InterPro" id="IPR001834">
    <property type="entry name" value="CBR-like"/>
</dbReference>
<dbReference type="PANTHER" id="PTHR19370:SF185">
    <property type="entry name" value="NADH-CYTOCHROME B5 REDUCTASE"/>
    <property type="match status" value="1"/>
</dbReference>
<comment type="caution">
    <text evidence="7">The sequence shown here is derived from an EMBL/GenBank/DDBJ whole genome shotgun (WGS) entry which is preliminary data.</text>
</comment>
<organism evidence="7 8">
    <name type="scientific">Modicella reniformis</name>
    <dbReference type="NCBI Taxonomy" id="1440133"/>
    <lineage>
        <taxon>Eukaryota</taxon>
        <taxon>Fungi</taxon>
        <taxon>Fungi incertae sedis</taxon>
        <taxon>Mucoromycota</taxon>
        <taxon>Mortierellomycotina</taxon>
        <taxon>Mortierellomycetes</taxon>
        <taxon>Mortierellales</taxon>
        <taxon>Mortierellaceae</taxon>
        <taxon>Modicella</taxon>
    </lineage>
</organism>
<dbReference type="EMBL" id="JAAAHW010006418">
    <property type="protein sequence ID" value="KAF9961333.1"/>
    <property type="molecule type" value="Genomic_DNA"/>
</dbReference>
<name>A0A9P6M1Y4_9FUNG</name>
<dbReference type="SUPFAM" id="SSF52343">
    <property type="entry name" value="Ferredoxin reductase-like, C-terminal NADP-linked domain"/>
    <property type="match status" value="1"/>
</dbReference>
<keyword evidence="8" id="KW-1185">Reference proteome</keyword>
<keyword evidence="4" id="KW-0274">FAD</keyword>
<evidence type="ECO:0000256" key="2">
    <source>
        <dbReference type="ARBA" id="ARBA00006105"/>
    </source>
</evidence>
<evidence type="ECO:0000256" key="5">
    <source>
        <dbReference type="ARBA" id="ARBA00023002"/>
    </source>
</evidence>
<dbReference type="Proteomes" id="UP000749646">
    <property type="component" value="Unassembled WGS sequence"/>
</dbReference>
<comment type="cofactor">
    <cofactor evidence="1">
        <name>FAD</name>
        <dbReference type="ChEBI" id="CHEBI:57692"/>
    </cofactor>
</comment>
<feature type="non-terminal residue" evidence="7">
    <location>
        <position position="1"/>
    </location>
</feature>
<accession>A0A9P6M1Y4</accession>
<gene>
    <name evidence="7" type="ORF">BGZ65_010839</name>
</gene>
<evidence type="ECO:0000256" key="3">
    <source>
        <dbReference type="ARBA" id="ARBA00022630"/>
    </source>
</evidence>
<reference evidence="7" key="1">
    <citation type="journal article" date="2020" name="Fungal Divers.">
        <title>Resolving the Mortierellaceae phylogeny through synthesis of multi-gene phylogenetics and phylogenomics.</title>
        <authorList>
            <person name="Vandepol N."/>
            <person name="Liber J."/>
            <person name="Desiro A."/>
            <person name="Na H."/>
            <person name="Kennedy M."/>
            <person name="Barry K."/>
            <person name="Grigoriev I.V."/>
            <person name="Miller A.N."/>
            <person name="O'Donnell K."/>
            <person name="Stajich J.E."/>
            <person name="Bonito G."/>
        </authorList>
    </citation>
    <scope>NUCLEOTIDE SEQUENCE</scope>
    <source>
        <strain evidence="7">MES-2147</strain>
    </source>
</reference>
<dbReference type="PANTHER" id="PTHR19370">
    <property type="entry name" value="NADH-CYTOCHROME B5 REDUCTASE"/>
    <property type="match status" value="1"/>
</dbReference>
<dbReference type="AlphaFoldDB" id="A0A9P6M1Y4"/>
<protein>
    <recommendedName>
        <fullName evidence="6">Oxidoreductase FAD/NAD(P)-binding domain-containing protein</fullName>
    </recommendedName>
</protein>
<evidence type="ECO:0000256" key="4">
    <source>
        <dbReference type="ARBA" id="ARBA00022827"/>
    </source>
</evidence>
<evidence type="ECO:0000259" key="6">
    <source>
        <dbReference type="Pfam" id="PF00175"/>
    </source>
</evidence>
<evidence type="ECO:0000256" key="1">
    <source>
        <dbReference type="ARBA" id="ARBA00001974"/>
    </source>
</evidence>
<keyword evidence="3" id="KW-0285">Flavoprotein</keyword>
<proteinExistence type="inferred from homology"/>
<comment type="similarity">
    <text evidence="2">Belongs to the flavoprotein pyridine nucleotide cytochrome reductase family.</text>
</comment>
<sequence>VRMIYENKSEDDILLRKELENLEKESHGRIKICFTLSHPPKNWNGSSGHIDERMILEHAVFENHDGLNHSVDTISVLCGPPGLIEKACLPNIIKVYGKEMQMRTFHF</sequence>